<reference evidence="2 3" key="1">
    <citation type="submission" date="2023-11" db="EMBL/GenBank/DDBJ databases">
        <title>Halocaridina rubra genome assembly.</title>
        <authorList>
            <person name="Smith C."/>
        </authorList>
    </citation>
    <scope>NUCLEOTIDE SEQUENCE [LARGE SCALE GENOMIC DNA]</scope>
    <source>
        <strain evidence="2">EP-1</strain>
        <tissue evidence="2">Whole</tissue>
    </source>
</reference>
<keyword evidence="3" id="KW-1185">Reference proteome</keyword>
<accession>A0AAN8WFY8</accession>
<feature type="region of interest" description="Disordered" evidence="1">
    <location>
        <begin position="166"/>
        <end position="336"/>
    </location>
</feature>
<protein>
    <submittedName>
        <fullName evidence="2">Uncharacterized protein</fullName>
    </submittedName>
</protein>
<feature type="compositionally biased region" description="Acidic residues" evidence="1">
    <location>
        <begin position="166"/>
        <end position="290"/>
    </location>
</feature>
<evidence type="ECO:0000313" key="3">
    <source>
        <dbReference type="Proteomes" id="UP001381693"/>
    </source>
</evidence>
<feature type="region of interest" description="Disordered" evidence="1">
    <location>
        <begin position="69"/>
        <end position="100"/>
    </location>
</feature>
<feature type="region of interest" description="Disordered" evidence="1">
    <location>
        <begin position="131"/>
        <end position="153"/>
    </location>
</feature>
<gene>
    <name evidence="2" type="ORF">SK128_019888</name>
</gene>
<dbReference type="Proteomes" id="UP001381693">
    <property type="component" value="Unassembled WGS sequence"/>
</dbReference>
<proteinExistence type="predicted"/>
<organism evidence="2 3">
    <name type="scientific">Halocaridina rubra</name>
    <name type="common">Hawaiian red shrimp</name>
    <dbReference type="NCBI Taxonomy" id="373956"/>
    <lineage>
        <taxon>Eukaryota</taxon>
        <taxon>Metazoa</taxon>
        <taxon>Ecdysozoa</taxon>
        <taxon>Arthropoda</taxon>
        <taxon>Crustacea</taxon>
        <taxon>Multicrustacea</taxon>
        <taxon>Malacostraca</taxon>
        <taxon>Eumalacostraca</taxon>
        <taxon>Eucarida</taxon>
        <taxon>Decapoda</taxon>
        <taxon>Pleocyemata</taxon>
        <taxon>Caridea</taxon>
        <taxon>Atyoidea</taxon>
        <taxon>Atyidae</taxon>
        <taxon>Halocaridina</taxon>
    </lineage>
</organism>
<evidence type="ECO:0000313" key="2">
    <source>
        <dbReference type="EMBL" id="KAK7056551.1"/>
    </source>
</evidence>
<dbReference type="AlphaFoldDB" id="A0AAN8WFY8"/>
<comment type="caution">
    <text evidence="2">The sequence shown here is derived from an EMBL/GenBank/DDBJ whole genome shotgun (WGS) entry which is preliminary data.</text>
</comment>
<sequence>MKFEFKLFEGTCHAGDEDIFRVRDAFSGILRVLVIVTSVLLVLENGSLLVRAAPSGTYSITTLHRSSSFPNRVGPTESKPITVVSPTGPSGRGDLGPTDFRRYLPVEDTPEVKYAREEFFRLYEKQARLAAEAPDNDIEKTSSQAMRKFQENEDEADYYYYDEMEDDNEEDEAGEGDEGSEEEDEEGSEEEEEEEDDEEEEEDDEEEESDDEENEEEEEDSEEDEGDEESEEEDEDDEESEEEDEDEESSSSSSSEEDSSSSSEEDSSSSSEEDYDGDDSSEEDGDDSSSEEDHGGEDSSSSSEEDEETEGLDSLWNIRPLNTNSLTAPKPVTDTPEVQEAKRKFFELYKAHAQLSFNAPDDR</sequence>
<evidence type="ECO:0000256" key="1">
    <source>
        <dbReference type="SAM" id="MobiDB-lite"/>
    </source>
</evidence>
<name>A0AAN8WFY8_HALRR</name>
<dbReference type="EMBL" id="JAXCGZ010021223">
    <property type="protein sequence ID" value="KAK7056551.1"/>
    <property type="molecule type" value="Genomic_DNA"/>
</dbReference>